<name>A0AAN9CMZ9_9TELE</name>
<dbReference type="Gene3D" id="2.60.40.10">
    <property type="entry name" value="Immunoglobulins"/>
    <property type="match status" value="1"/>
</dbReference>
<feature type="region of interest" description="Disordered" evidence="2">
    <location>
        <begin position="188"/>
        <end position="244"/>
    </location>
</feature>
<dbReference type="SUPFAM" id="SSF48726">
    <property type="entry name" value="Immunoglobulin"/>
    <property type="match status" value="1"/>
</dbReference>
<dbReference type="InterPro" id="IPR007110">
    <property type="entry name" value="Ig-like_dom"/>
</dbReference>
<gene>
    <name evidence="6" type="ORF">R3I93_014357</name>
</gene>
<feature type="domain" description="Ig-like" evidence="5">
    <location>
        <begin position="23"/>
        <end position="120"/>
    </location>
</feature>
<dbReference type="GO" id="GO:0050853">
    <property type="term" value="P:B cell receptor signaling pathway"/>
    <property type="evidence" value="ECO:0007669"/>
    <property type="project" value="TreeGrafter"/>
</dbReference>
<feature type="signal peptide" evidence="4">
    <location>
        <begin position="1"/>
        <end position="22"/>
    </location>
</feature>
<keyword evidence="3" id="KW-0812">Transmembrane</keyword>
<comment type="caution">
    <text evidence="6">The sequence shown here is derived from an EMBL/GenBank/DDBJ whole genome shotgun (WGS) entry which is preliminary data.</text>
</comment>
<dbReference type="PANTHER" id="PTHR14334:SF1">
    <property type="entry name" value="B-CELL ANTIGEN RECEPTOR COMPLEX-ASSOCIATED PROTEIN ALPHA CHAIN"/>
    <property type="match status" value="1"/>
</dbReference>
<dbReference type="PROSITE" id="PS50835">
    <property type="entry name" value="IG_LIKE"/>
    <property type="match status" value="1"/>
</dbReference>
<dbReference type="GO" id="GO:0030183">
    <property type="term" value="P:B cell differentiation"/>
    <property type="evidence" value="ECO:0007669"/>
    <property type="project" value="TreeGrafter"/>
</dbReference>
<dbReference type="PROSITE" id="PS51257">
    <property type="entry name" value="PROKAR_LIPOPROTEIN"/>
    <property type="match status" value="1"/>
</dbReference>
<keyword evidence="3" id="KW-1133">Transmembrane helix</keyword>
<keyword evidence="4" id="KW-0732">Signal</keyword>
<reference evidence="6 7" key="1">
    <citation type="submission" date="2024-02" db="EMBL/GenBank/DDBJ databases">
        <title>Chromosome-level genome assembly of the Eurasian Minnow (Phoxinus phoxinus).</title>
        <authorList>
            <person name="Oriowo T.O."/>
            <person name="Martin S."/>
            <person name="Stange M."/>
            <person name="Chrysostomakis Y."/>
            <person name="Brown T."/>
            <person name="Winkler S."/>
            <person name="Kukowka S."/>
            <person name="Myers E.W."/>
            <person name="Bohne A."/>
        </authorList>
    </citation>
    <scope>NUCLEOTIDE SEQUENCE [LARGE SCALE GENOMIC DNA]</scope>
    <source>
        <strain evidence="6">ZFMK-TIS-60720</strain>
        <tissue evidence="6">Whole Organism</tissue>
    </source>
</reference>
<keyword evidence="3" id="KW-0472">Membrane</keyword>
<dbReference type="CDD" id="cd00099">
    <property type="entry name" value="IgV"/>
    <property type="match status" value="1"/>
</dbReference>
<dbReference type="AlphaFoldDB" id="A0AAN9CMZ9"/>
<feature type="compositionally biased region" description="Basic and acidic residues" evidence="2">
    <location>
        <begin position="216"/>
        <end position="228"/>
    </location>
</feature>
<evidence type="ECO:0000256" key="2">
    <source>
        <dbReference type="SAM" id="MobiDB-lite"/>
    </source>
</evidence>
<evidence type="ECO:0000256" key="3">
    <source>
        <dbReference type="SAM" id="Phobius"/>
    </source>
</evidence>
<feature type="transmembrane region" description="Helical" evidence="3">
    <location>
        <begin position="160"/>
        <end position="180"/>
    </location>
</feature>
<proteinExistence type="predicted"/>
<sequence length="295" mass="32709">MKFSCPLIFGLMFSCICFTGSSEKLTVNQSPSKLTVSEGDSANISCCWNKTHGHKVSWYINETKHSGVKDKLQEHHTQNCSTLHLTNILKNHTGHYVCEVTQDIPALLEVNGTGTYLSVSVRQLQKTTTDNVHIVSNPPTMVQVEVPTRLPAASSSREVVIIYILRSLPIICLLMTFFYLNRDDKQATVSKPESEEGLDEDLKAEETQRNQTELSEQEKGRDNSEKPEVTAAETEEEKNEEKETVVVVDVEQGLSALHGNENKTVSVLDISEKTNLMADVEDVTVSVLDGIVSAL</sequence>
<dbReference type="SMART" id="SM00409">
    <property type="entry name" value="IG"/>
    <property type="match status" value="1"/>
</dbReference>
<protein>
    <recommendedName>
        <fullName evidence="5">Ig-like domain-containing protein</fullName>
    </recommendedName>
</protein>
<dbReference type="Pfam" id="PF07679">
    <property type="entry name" value="I-set"/>
    <property type="match status" value="1"/>
</dbReference>
<keyword evidence="7" id="KW-1185">Reference proteome</keyword>
<dbReference type="Proteomes" id="UP001364617">
    <property type="component" value="Unassembled WGS sequence"/>
</dbReference>
<evidence type="ECO:0000313" key="6">
    <source>
        <dbReference type="EMBL" id="KAK7143163.1"/>
    </source>
</evidence>
<dbReference type="InterPro" id="IPR003599">
    <property type="entry name" value="Ig_sub"/>
</dbReference>
<dbReference type="GO" id="GO:0009897">
    <property type="term" value="C:external side of plasma membrane"/>
    <property type="evidence" value="ECO:0007669"/>
    <property type="project" value="TreeGrafter"/>
</dbReference>
<dbReference type="InterPro" id="IPR036179">
    <property type="entry name" value="Ig-like_dom_sf"/>
</dbReference>
<evidence type="ECO:0000256" key="4">
    <source>
        <dbReference type="SAM" id="SignalP"/>
    </source>
</evidence>
<dbReference type="GO" id="GO:0019815">
    <property type="term" value="C:B cell receptor complex"/>
    <property type="evidence" value="ECO:0007669"/>
    <property type="project" value="TreeGrafter"/>
</dbReference>
<dbReference type="InterPro" id="IPR013098">
    <property type="entry name" value="Ig_I-set"/>
</dbReference>
<evidence type="ECO:0000256" key="1">
    <source>
        <dbReference type="ARBA" id="ARBA00023319"/>
    </source>
</evidence>
<evidence type="ECO:0000259" key="5">
    <source>
        <dbReference type="PROSITE" id="PS50835"/>
    </source>
</evidence>
<dbReference type="PANTHER" id="PTHR14334">
    <property type="entry name" value="B-CELL ANTIGEN RECEPTOR COMPLEX-ASSOCIATED PROTEIN"/>
    <property type="match status" value="1"/>
</dbReference>
<accession>A0AAN9CMZ9</accession>
<dbReference type="EMBL" id="JAYKXH010000015">
    <property type="protein sequence ID" value="KAK7143163.1"/>
    <property type="molecule type" value="Genomic_DNA"/>
</dbReference>
<evidence type="ECO:0000313" key="7">
    <source>
        <dbReference type="Proteomes" id="UP001364617"/>
    </source>
</evidence>
<feature type="chain" id="PRO_5043048696" description="Ig-like domain-containing protein" evidence="4">
    <location>
        <begin position="23"/>
        <end position="295"/>
    </location>
</feature>
<dbReference type="InterPro" id="IPR013783">
    <property type="entry name" value="Ig-like_fold"/>
</dbReference>
<keyword evidence="1" id="KW-0393">Immunoglobulin domain</keyword>
<organism evidence="6 7">
    <name type="scientific">Phoxinus phoxinus</name>
    <name type="common">Eurasian minnow</name>
    <dbReference type="NCBI Taxonomy" id="58324"/>
    <lineage>
        <taxon>Eukaryota</taxon>
        <taxon>Metazoa</taxon>
        <taxon>Chordata</taxon>
        <taxon>Craniata</taxon>
        <taxon>Vertebrata</taxon>
        <taxon>Euteleostomi</taxon>
        <taxon>Actinopterygii</taxon>
        <taxon>Neopterygii</taxon>
        <taxon>Teleostei</taxon>
        <taxon>Ostariophysi</taxon>
        <taxon>Cypriniformes</taxon>
        <taxon>Leuciscidae</taxon>
        <taxon>Phoxininae</taxon>
        <taxon>Phoxinus</taxon>
    </lineage>
</organism>